<reference evidence="2" key="1">
    <citation type="submission" date="2015-08" db="EMBL/GenBank/DDBJ databases">
        <title>Complete DNA Sequence of Pseudomonas syringae pv. actinidiae, the Causal Agent of Kiwifruit Canker Disease.</title>
        <authorList>
            <person name="Rikkerink E.H.A."/>
            <person name="Fineran P.C."/>
        </authorList>
    </citation>
    <scope>NUCLEOTIDE SEQUENCE</scope>
    <source>
        <strain evidence="2">DSM 13666</strain>
    </source>
</reference>
<dbReference type="AlphaFoldDB" id="A0A0M0KDG9"/>
<dbReference type="GeneID" id="87595858"/>
<dbReference type="Gene3D" id="3.40.50.720">
    <property type="entry name" value="NAD(P)-binding Rossmann-like Domain"/>
    <property type="match status" value="1"/>
</dbReference>
<dbReference type="PANTHER" id="PTHR47129:SF1">
    <property type="entry name" value="NMRA-LIKE DOMAIN-CONTAINING PROTEIN"/>
    <property type="match status" value="1"/>
</dbReference>
<evidence type="ECO:0000313" key="2">
    <source>
        <dbReference type="EMBL" id="KOO36890.1"/>
    </source>
</evidence>
<organism evidence="2">
    <name type="scientific">Halalkalibacterium halodurans</name>
    <name type="common">Bacillus halodurans</name>
    <dbReference type="NCBI Taxonomy" id="86665"/>
    <lineage>
        <taxon>Bacteria</taxon>
        <taxon>Bacillati</taxon>
        <taxon>Bacillota</taxon>
        <taxon>Bacilli</taxon>
        <taxon>Bacillales</taxon>
        <taxon>Bacillaceae</taxon>
        <taxon>Halalkalibacterium (ex Joshi et al. 2022)</taxon>
    </lineage>
</organism>
<dbReference type="Pfam" id="PF05368">
    <property type="entry name" value="NmrA"/>
    <property type="match status" value="1"/>
</dbReference>
<protein>
    <submittedName>
        <fullName evidence="2">NmrA family protein</fullName>
    </submittedName>
</protein>
<dbReference type="CDD" id="cd05269">
    <property type="entry name" value="TMR_SDR_a"/>
    <property type="match status" value="1"/>
</dbReference>
<feature type="domain" description="NmrA-like" evidence="1">
    <location>
        <begin position="2"/>
        <end position="238"/>
    </location>
</feature>
<dbReference type="PANTHER" id="PTHR47129">
    <property type="entry name" value="QUINONE OXIDOREDUCTASE 2"/>
    <property type="match status" value="1"/>
</dbReference>
<dbReference type="PATRIC" id="fig|136160.3.peg.4141"/>
<dbReference type="SUPFAM" id="SSF51735">
    <property type="entry name" value="NAD(P)-binding Rossmann-fold domains"/>
    <property type="match status" value="1"/>
</dbReference>
<comment type="caution">
    <text evidence="2">The sequence shown here is derived from an EMBL/GenBank/DDBJ whole genome shotgun (WGS) entry which is preliminary data.</text>
</comment>
<dbReference type="RefSeq" id="WP_053432119.1">
    <property type="nucleotide sequence ID" value="NZ_CP040441.1"/>
</dbReference>
<dbReference type="InterPro" id="IPR008030">
    <property type="entry name" value="NmrA-like"/>
</dbReference>
<sequence>MKLLVTGATGQLGSLVVEALLKTVPAENVAVSVRDPKKAEHLKAQGVDVRQGDFTQPESLVSAFAGVDKILIISSAPGDRVAQHKAAIQAAKENNVRFIAYTSIANAQDNPFFIAEDHRETEKAIVESGIPYSFLRNNWYLENEVGTIQAVASGAPWLTSAGSGKVGWAPRRDYADAAAAVLTGEGHEHTTYELSGHPLTQEELAQVVSDALGRDVEVQQVDDATYEQAMSGAGIPEEVLPFVVGIQQGIREGYLNVVSGDFEKVLGRPLTPLKDAVREILNEK</sequence>
<dbReference type="EMBL" id="LILD01000003">
    <property type="protein sequence ID" value="KOO36890.1"/>
    <property type="molecule type" value="Genomic_DNA"/>
</dbReference>
<gene>
    <name evidence="2" type="ORF">AMD02_15985</name>
</gene>
<evidence type="ECO:0000259" key="1">
    <source>
        <dbReference type="Pfam" id="PF05368"/>
    </source>
</evidence>
<proteinExistence type="predicted"/>
<dbReference type="InterPro" id="IPR052718">
    <property type="entry name" value="NmrA-type_oxidoreductase"/>
</dbReference>
<name>A0A0M0KDG9_ALKHA</name>
<dbReference type="InterPro" id="IPR036291">
    <property type="entry name" value="NAD(P)-bd_dom_sf"/>
</dbReference>
<dbReference type="Gene3D" id="3.90.25.10">
    <property type="entry name" value="UDP-galactose 4-epimerase, domain 1"/>
    <property type="match status" value="1"/>
</dbReference>
<accession>A0A0M0KDG9</accession>